<keyword evidence="6" id="KW-1185">Reference proteome</keyword>
<keyword evidence="4" id="KW-0812">Transmembrane</keyword>
<dbReference type="AlphaFoldDB" id="A0A8H7T8X3"/>
<dbReference type="PANTHER" id="PTHR10730:SF53">
    <property type="entry name" value="GLYCOSYLTRANSFERASE 25 FAMILY MEMBER"/>
    <property type="match status" value="1"/>
</dbReference>
<gene>
    <name evidence="5" type="ORF">IFR04_009781</name>
</gene>
<evidence type="ECO:0000313" key="6">
    <source>
        <dbReference type="Proteomes" id="UP000664132"/>
    </source>
</evidence>
<proteinExistence type="inferred from homology"/>
<evidence type="ECO:0000256" key="3">
    <source>
        <dbReference type="ARBA" id="ARBA00022679"/>
    </source>
</evidence>
<accession>A0A8H7T8X3</accession>
<dbReference type="PANTHER" id="PTHR10730">
    <property type="entry name" value="PROCOLLAGEN-LYSINE,2-OXOGLUTARATE 5-DIOXYGENASE/GLYCOSYLTRANSFERASE 25 FAMILY MEMBER"/>
    <property type="match status" value="1"/>
</dbReference>
<organism evidence="5 6">
    <name type="scientific">Cadophora malorum</name>
    <dbReference type="NCBI Taxonomy" id="108018"/>
    <lineage>
        <taxon>Eukaryota</taxon>
        <taxon>Fungi</taxon>
        <taxon>Dikarya</taxon>
        <taxon>Ascomycota</taxon>
        <taxon>Pezizomycotina</taxon>
        <taxon>Leotiomycetes</taxon>
        <taxon>Helotiales</taxon>
        <taxon>Ploettnerulaceae</taxon>
        <taxon>Cadophora</taxon>
    </lineage>
</organism>
<keyword evidence="4" id="KW-1133">Transmembrane helix</keyword>
<evidence type="ECO:0000313" key="5">
    <source>
        <dbReference type="EMBL" id="KAG4417075.1"/>
    </source>
</evidence>
<feature type="transmembrane region" description="Helical" evidence="4">
    <location>
        <begin position="21"/>
        <end position="38"/>
    </location>
</feature>
<reference evidence="5" key="1">
    <citation type="submission" date="2021-02" db="EMBL/GenBank/DDBJ databases">
        <title>Genome sequence Cadophora malorum strain M34.</title>
        <authorList>
            <person name="Stefanovic E."/>
            <person name="Vu D."/>
            <person name="Scully C."/>
            <person name="Dijksterhuis J."/>
            <person name="Roader J."/>
            <person name="Houbraken J."/>
        </authorList>
    </citation>
    <scope>NUCLEOTIDE SEQUENCE</scope>
    <source>
        <strain evidence="5">M34</strain>
    </source>
</reference>
<dbReference type="GO" id="GO:0016740">
    <property type="term" value="F:transferase activity"/>
    <property type="evidence" value="ECO:0007669"/>
    <property type="project" value="UniProtKB-KW"/>
</dbReference>
<dbReference type="InterPro" id="IPR002654">
    <property type="entry name" value="Glyco_trans_25"/>
</dbReference>
<evidence type="ECO:0000256" key="2">
    <source>
        <dbReference type="ARBA" id="ARBA00022676"/>
    </source>
</evidence>
<name>A0A8H7T8X3_9HELO</name>
<dbReference type="Proteomes" id="UP000664132">
    <property type="component" value="Unassembled WGS sequence"/>
</dbReference>
<sequence length="376" mass="41603">MNQRYFRRAKKNAMISLKSSPYLIVGCAIATIILLLSLRNHGSASSTPSIWGLSSQPVRSSNGNFRSASARKTIDTTSEIGRASNATLGFHKILVLGLPERSDKRDAFVLSASLTGFEVEFFDAVKGDQILDKTRPPGLNLKDGALGTWRSHLNAIRSILENNFASVFIMEDDADWDIRLLSQLAEFAKGVRFLSGVKPSQPQHSPYGDDWDILWPGHCGDVLPKNDDRRYTIANDETVAPKAHQPWLKGLKDLPEKTRIVHKAGAPMCTFGYAVSYRGAQKIMMALAIKAGANLAIDNGMAYLCRDGFLDLKCYSVEPQLFQHHRPAGSVNKDSDINVANSDAVRQKGVTDFIVLSARLNMEQMIMGSDQYVKQW</sequence>
<evidence type="ECO:0000256" key="4">
    <source>
        <dbReference type="SAM" id="Phobius"/>
    </source>
</evidence>
<protein>
    <recommendedName>
        <fullName evidence="7">Glycosyltransferase family 25 protein</fullName>
    </recommendedName>
</protein>
<keyword evidence="3" id="KW-0808">Transferase</keyword>
<dbReference type="CDD" id="cd06532">
    <property type="entry name" value="Glyco_transf_25"/>
    <property type="match status" value="1"/>
</dbReference>
<dbReference type="OrthoDB" id="47375at2759"/>
<comment type="similarity">
    <text evidence="1">Belongs to the glycosyltransferase 25 family.</text>
</comment>
<evidence type="ECO:0008006" key="7">
    <source>
        <dbReference type="Google" id="ProtNLM"/>
    </source>
</evidence>
<dbReference type="InterPro" id="IPR050757">
    <property type="entry name" value="Collagen_mod_GT25"/>
</dbReference>
<keyword evidence="2" id="KW-0328">Glycosyltransferase</keyword>
<comment type="caution">
    <text evidence="5">The sequence shown here is derived from an EMBL/GenBank/DDBJ whole genome shotgun (WGS) entry which is preliminary data.</text>
</comment>
<keyword evidence="4" id="KW-0472">Membrane</keyword>
<evidence type="ECO:0000256" key="1">
    <source>
        <dbReference type="ARBA" id="ARBA00006721"/>
    </source>
</evidence>
<dbReference type="EMBL" id="JAFJYH010000165">
    <property type="protein sequence ID" value="KAG4417075.1"/>
    <property type="molecule type" value="Genomic_DNA"/>
</dbReference>